<feature type="region of interest" description="Disordered" evidence="1">
    <location>
        <begin position="40"/>
        <end position="59"/>
    </location>
</feature>
<dbReference type="SUPFAM" id="SSF68993">
    <property type="entry name" value="FAT domain of focal adhesion kinase"/>
    <property type="match status" value="1"/>
</dbReference>
<dbReference type="OrthoDB" id="6427833at2759"/>
<organism evidence="3">
    <name type="scientific">Medioppia subpectinata</name>
    <dbReference type="NCBI Taxonomy" id="1979941"/>
    <lineage>
        <taxon>Eukaryota</taxon>
        <taxon>Metazoa</taxon>
        <taxon>Ecdysozoa</taxon>
        <taxon>Arthropoda</taxon>
        <taxon>Chelicerata</taxon>
        <taxon>Arachnida</taxon>
        <taxon>Acari</taxon>
        <taxon>Acariformes</taxon>
        <taxon>Sarcoptiformes</taxon>
        <taxon>Oribatida</taxon>
        <taxon>Brachypylina</taxon>
        <taxon>Oppioidea</taxon>
        <taxon>Oppiidae</taxon>
        <taxon>Medioppia</taxon>
    </lineage>
</organism>
<evidence type="ECO:0000313" key="4">
    <source>
        <dbReference type="Proteomes" id="UP000759131"/>
    </source>
</evidence>
<reference evidence="3" key="1">
    <citation type="submission" date="2020-11" db="EMBL/GenBank/DDBJ databases">
        <authorList>
            <person name="Tran Van P."/>
        </authorList>
    </citation>
    <scope>NUCLEOTIDE SEQUENCE</scope>
</reference>
<keyword evidence="4" id="KW-1185">Reference proteome</keyword>
<dbReference type="EMBL" id="CAJPIZ010002874">
    <property type="protein sequence ID" value="CAG2105622.1"/>
    <property type="molecule type" value="Genomic_DNA"/>
</dbReference>
<dbReference type="InterPro" id="IPR005189">
    <property type="entry name" value="Focal_adhesion_kin_target_dom"/>
</dbReference>
<feature type="compositionally biased region" description="Low complexity" evidence="1">
    <location>
        <begin position="41"/>
        <end position="56"/>
    </location>
</feature>
<dbReference type="Gene3D" id="1.20.120.330">
    <property type="entry name" value="Nucleotidyltransferases domain 2"/>
    <property type="match status" value="1"/>
</dbReference>
<dbReference type="GO" id="GO:0005925">
    <property type="term" value="C:focal adhesion"/>
    <property type="evidence" value="ECO:0007669"/>
    <property type="project" value="InterPro"/>
</dbReference>
<evidence type="ECO:0000259" key="2">
    <source>
        <dbReference type="Pfam" id="PF03623"/>
    </source>
</evidence>
<dbReference type="EMBL" id="OC857449">
    <property type="protein sequence ID" value="CAD7625192.1"/>
    <property type="molecule type" value="Genomic_DNA"/>
</dbReference>
<accession>A0A7R9KNE4</accession>
<dbReference type="GO" id="GO:0007172">
    <property type="term" value="P:signal complex assembly"/>
    <property type="evidence" value="ECO:0007669"/>
    <property type="project" value="InterPro"/>
</dbReference>
<dbReference type="AlphaFoldDB" id="A0A7R9KNE4"/>
<dbReference type="Proteomes" id="UP000759131">
    <property type="component" value="Unassembled WGS sequence"/>
</dbReference>
<protein>
    <recommendedName>
        <fullName evidence="2">Focal AT domain-containing protein</fullName>
    </recommendedName>
</protein>
<feature type="domain" description="Focal AT" evidence="2">
    <location>
        <begin position="167"/>
        <end position="298"/>
    </location>
</feature>
<dbReference type="InterPro" id="IPR036137">
    <property type="entry name" value="Focal_adhe_kin_target_dom_sf"/>
</dbReference>
<sequence>MSENAHLLPPAWAYNAPASPSNTFAVQSIPTKTVRKESLCSASNTTSSSSTTTSATEAQELAERAEFDKQSLEIRLKQQKQESEEDSKWLAHEEKQLLASVKRLSLCDSQHNNSEQQQRCSPINPVVEYSVPSNHSKVVSNGTNNSSTLSTLSSISNPSTPLEPTPTADLDRSDDGVYHYTMNVVNAVRYLLQGVQEARVEQYLELVKAVGIELRGLLASVDALFPALPLWSHREIELTHKVLSKDMAGLVQAMKLAQQYSRTTVESEYRKAMLESAHILVINSKNLLDTIDHVRLRMTNSVDMMSTPTTRSLLTTNSIEEESESEMEKSLSVEIT</sequence>
<proteinExistence type="predicted"/>
<evidence type="ECO:0000313" key="3">
    <source>
        <dbReference type="EMBL" id="CAD7625192.1"/>
    </source>
</evidence>
<feature type="compositionally biased region" description="Low complexity" evidence="1">
    <location>
        <begin position="140"/>
        <end position="162"/>
    </location>
</feature>
<gene>
    <name evidence="3" type="ORF">OSB1V03_LOCUS5628</name>
</gene>
<name>A0A7R9KNE4_9ACAR</name>
<feature type="region of interest" description="Disordered" evidence="1">
    <location>
        <begin position="138"/>
        <end position="172"/>
    </location>
</feature>
<dbReference type="Pfam" id="PF03623">
    <property type="entry name" value="Focal_AT"/>
    <property type="match status" value="1"/>
</dbReference>
<dbReference type="GO" id="GO:0004713">
    <property type="term" value="F:protein tyrosine kinase activity"/>
    <property type="evidence" value="ECO:0007669"/>
    <property type="project" value="InterPro"/>
</dbReference>
<evidence type="ECO:0000256" key="1">
    <source>
        <dbReference type="SAM" id="MobiDB-lite"/>
    </source>
</evidence>